<proteinExistence type="predicted"/>
<protein>
    <submittedName>
        <fullName evidence="3">DUF2254 domain-containing protein</fullName>
    </submittedName>
</protein>
<gene>
    <name evidence="3" type="ORF">H0I39_08775</name>
</gene>
<comment type="caution">
    <text evidence="3">The sequence shown here is derived from an EMBL/GenBank/DDBJ whole genome shotgun (WGS) entry which is preliminary data.</text>
</comment>
<evidence type="ECO:0000313" key="3">
    <source>
        <dbReference type="EMBL" id="NZA01822.1"/>
    </source>
</evidence>
<accession>A0A853INI1</accession>
<organism evidence="3 4">
    <name type="scientific">Ottowia beijingensis</name>
    <dbReference type="NCBI Taxonomy" id="1207057"/>
    <lineage>
        <taxon>Bacteria</taxon>
        <taxon>Pseudomonadati</taxon>
        <taxon>Pseudomonadota</taxon>
        <taxon>Betaproteobacteria</taxon>
        <taxon>Burkholderiales</taxon>
        <taxon>Comamonadaceae</taxon>
        <taxon>Ottowia</taxon>
    </lineage>
</organism>
<evidence type="ECO:0000313" key="4">
    <source>
        <dbReference type="Proteomes" id="UP000589716"/>
    </source>
</evidence>
<sequence length="440" mass="46883">MLSRLKRWWRNLFARHNRLWATQVVSSIAAVLLALAASWGAYFVAEGTFPDIERETLDDLLTVIASSMLAVTTFSLSIMVGAFGAAAGSATPRATPADGRRWHAHRHRRLPVGLHLRGGGQDRARHRLLRHQWPLHPVPGHAGRAGLAAGHAGALGAHLVVAGLHDQHLAQGGGRGFRHPGRLLAPPVPGRRPGAPEHQGEALGPPVYATRTGYLQHIDMPELQACARQAGCSLHVRVRPGAMVWPGAVIARIGTPAAERPPEDSERLSGEALAERVRDALTVGDARSFDQDPRFGLIVLGEIGQRALSAAVNDPGTAIDVMNRLVRVLIDAQRADDDDAAATSSAAEAPQHDRVTLVPLDEAALVYDAFEPLSRDGAGLIEVGIRMQKLLGMLAMGSRSGAVARAARRQAETACEQALAALTHAPDREALKAQCAAPQI</sequence>
<feature type="transmembrane region" description="Helical" evidence="2">
    <location>
        <begin position="64"/>
        <end position="86"/>
    </location>
</feature>
<evidence type="ECO:0000256" key="1">
    <source>
        <dbReference type="SAM" id="MobiDB-lite"/>
    </source>
</evidence>
<keyword evidence="2" id="KW-0812">Transmembrane</keyword>
<feature type="region of interest" description="Disordered" evidence="1">
    <location>
        <begin position="187"/>
        <end position="206"/>
    </location>
</feature>
<keyword evidence="4" id="KW-1185">Reference proteome</keyword>
<reference evidence="3 4" key="1">
    <citation type="submission" date="2020-07" db="EMBL/GenBank/DDBJ databases">
        <authorList>
            <person name="Maaloum M."/>
        </authorList>
    </citation>
    <scope>NUCLEOTIDE SEQUENCE [LARGE SCALE GENOMIC DNA]</scope>
    <source>
        <strain evidence="3 4">GCS-AN-3</strain>
    </source>
</reference>
<keyword evidence="2" id="KW-1133">Transmembrane helix</keyword>
<dbReference type="InterPro" id="IPR018723">
    <property type="entry name" value="DUF2254_membrane"/>
</dbReference>
<evidence type="ECO:0000256" key="2">
    <source>
        <dbReference type="SAM" id="Phobius"/>
    </source>
</evidence>
<name>A0A853INI1_9BURK</name>
<dbReference type="EMBL" id="JACCKX010000001">
    <property type="protein sequence ID" value="NZA01822.1"/>
    <property type="molecule type" value="Genomic_DNA"/>
</dbReference>
<dbReference type="Pfam" id="PF10011">
    <property type="entry name" value="DUF2254"/>
    <property type="match status" value="2"/>
</dbReference>
<dbReference type="AlphaFoldDB" id="A0A853INI1"/>
<dbReference type="Proteomes" id="UP000589716">
    <property type="component" value="Unassembled WGS sequence"/>
</dbReference>
<feature type="transmembrane region" description="Helical" evidence="2">
    <location>
        <begin position="20"/>
        <end position="44"/>
    </location>
</feature>
<keyword evidence="2" id="KW-0472">Membrane</keyword>